<evidence type="ECO:0000256" key="3">
    <source>
        <dbReference type="ARBA" id="ARBA00012251"/>
    </source>
</evidence>
<dbReference type="InterPro" id="IPR001841">
    <property type="entry name" value="Znf_RING"/>
</dbReference>
<dbReference type="PROSITE" id="PS50089">
    <property type="entry name" value="ZF_RING_2"/>
    <property type="match status" value="1"/>
</dbReference>
<reference evidence="16" key="2">
    <citation type="submission" date="2025-08" db="UniProtKB">
        <authorList>
            <consortium name="Ensembl"/>
        </authorList>
    </citation>
    <scope>IDENTIFICATION</scope>
</reference>
<dbReference type="Proteomes" id="UP000472267">
    <property type="component" value="Chromosome 23"/>
</dbReference>
<accession>A0A672I7C2</accession>
<dbReference type="EC" id="2.3.2.31" evidence="3"/>
<dbReference type="Gene3D" id="3.10.110.10">
    <property type="entry name" value="Ubiquitin Conjugating Enzyme"/>
    <property type="match status" value="1"/>
</dbReference>
<dbReference type="Pfam" id="PF05773">
    <property type="entry name" value="RWD"/>
    <property type="match status" value="1"/>
</dbReference>
<evidence type="ECO:0000256" key="4">
    <source>
        <dbReference type="ARBA" id="ARBA00022679"/>
    </source>
</evidence>
<dbReference type="CDD" id="cd20341">
    <property type="entry name" value="BRcat_RBR_RNF14"/>
    <property type="match status" value="1"/>
</dbReference>
<dbReference type="PROSITE" id="PS51873">
    <property type="entry name" value="TRIAD"/>
    <property type="match status" value="1"/>
</dbReference>
<organism evidence="16 17">
    <name type="scientific">Salarias fasciatus</name>
    <name type="common">Jewelled blenny</name>
    <name type="synonym">Blennius fasciatus</name>
    <dbReference type="NCBI Taxonomy" id="181472"/>
    <lineage>
        <taxon>Eukaryota</taxon>
        <taxon>Metazoa</taxon>
        <taxon>Chordata</taxon>
        <taxon>Craniata</taxon>
        <taxon>Vertebrata</taxon>
        <taxon>Euteleostomi</taxon>
        <taxon>Actinopterygii</taxon>
        <taxon>Neopterygii</taxon>
        <taxon>Teleostei</taxon>
        <taxon>Neoteleostei</taxon>
        <taxon>Acanthomorphata</taxon>
        <taxon>Ovalentaria</taxon>
        <taxon>Blenniimorphae</taxon>
        <taxon>Blenniiformes</taxon>
        <taxon>Blennioidei</taxon>
        <taxon>Blenniidae</taxon>
        <taxon>Salariinae</taxon>
        <taxon>Salarias</taxon>
    </lineage>
</organism>
<comment type="catalytic activity">
    <reaction evidence="1">
        <text>[E2 ubiquitin-conjugating enzyme]-S-ubiquitinyl-L-cysteine + [acceptor protein]-L-lysine = [E2 ubiquitin-conjugating enzyme]-L-cysteine + [acceptor protein]-N(6)-ubiquitinyl-L-lysine.</text>
        <dbReference type="EC" id="2.3.2.31"/>
    </reaction>
</comment>
<comment type="pathway">
    <text evidence="2">Protein modification; protein ubiquitination.</text>
</comment>
<keyword evidence="5" id="KW-0479">Metal-binding</keyword>
<keyword evidence="6" id="KW-0677">Repeat</keyword>
<feature type="domain" description="RING-type" evidence="13">
    <location>
        <begin position="251"/>
        <end position="297"/>
    </location>
</feature>
<dbReference type="CDD" id="cd16628">
    <property type="entry name" value="RING-HC_RBR_RNF14"/>
    <property type="match status" value="1"/>
</dbReference>
<evidence type="ECO:0000259" key="15">
    <source>
        <dbReference type="PROSITE" id="PS51873"/>
    </source>
</evidence>
<name>A0A672I7C2_SALFA</name>
<dbReference type="Pfam" id="PF22191">
    <property type="entry name" value="IBR_1"/>
    <property type="match status" value="1"/>
</dbReference>
<comment type="similarity">
    <text evidence="10">Belongs to the RBR family. RNF14 subfamily.</text>
</comment>
<evidence type="ECO:0000256" key="12">
    <source>
        <dbReference type="SAM" id="MobiDB-lite"/>
    </source>
</evidence>
<dbReference type="PANTHER" id="PTHR11685">
    <property type="entry name" value="RBR FAMILY RING FINGER AND IBR DOMAIN-CONTAINING"/>
    <property type="match status" value="1"/>
</dbReference>
<keyword evidence="17" id="KW-1185">Reference proteome</keyword>
<feature type="compositionally biased region" description="Low complexity" evidence="12">
    <location>
        <begin position="185"/>
        <end position="197"/>
    </location>
</feature>
<feature type="domain" description="RING-type" evidence="15">
    <location>
        <begin position="247"/>
        <end position="507"/>
    </location>
</feature>
<dbReference type="Ensembl" id="ENSSFAT00005038291.1">
    <property type="protein sequence ID" value="ENSSFAP00005036905.1"/>
    <property type="gene ID" value="ENSSFAG00005018595.1"/>
</dbReference>
<dbReference type="SUPFAM" id="SSF54495">
    <property type="entry name" value="UBC-like"/>
    <property type="match status" value="1"/>
</dbReference>
<dbReference type="PROSITE" id="PS00518">
    <property type="entry name" value="ZF_RING_1"/>
    <property type="match status" value="2"/>
</dbReference>
<evidence type="ECO:0000256" key="2">
    <source>
        <dbReference type="ARBA" id="ARBA00004906"/>
    </source>
</evidence>
<evidence type="ECO:0000256" key="6">
    <source>
        <dbReference type="ARBA" id="ARBA00022737"/>
    </source>
</evidence>
<dbReference type="Gene3D" id="1.20.120.1750">
    <property type="match status" value="1"/>
</dbReference>
<evidence type="ECO:0000256" key="10">
    <source>
        <dbReference type="ARBA" id="ARBA00044508"/>
    </source>
</evidence>
<dbReference type="InterPro" id="IPR031128">
    <property type="entry name" value="RNF14_RING-HC_Zfn"/>
</dbReference>
<dbReference type="CDD" id="cd23820">
    <property type="entry name" value="RWD_RNF14"/>
    <property type="match status" value="1"/>
</dbReference>
<dbReference type="SMART" id="SM00591">
    <property type="entry name" value="RWD"/>
    <property type="match status" value="1"/>
</dbReference>
<dbReference type="Pfam" id="PF01485">
    <property type="entry name" value="IBR"/>
    <property type="match status" value="1"/>
</dbReference>
<dbReference type="CDD" id="cd20354">
    <property type="entry name" value="Rcat_RBR_RNF14"/>
    <property type="match status" value="1"/>
</dbReference>
<dbReference type="InterPro" id="IPR006575">
    <property type="entry name" value="RWD_dom"/>
</dbReference>
<dbReference type="Gene3D" id="3.30.40.10">
    <property type="entry name" value="Zinc/RING finger domain, C3HC4 (zinc finger)"/>
    <property type="match status" value="1"/>
</dbReference>
<keyword evidence="4" id="KW-0808">Transferase</keyword>
<dbReference type="InterPro" id="IPR031127">
    <property type="entry name" value="E3_UB_ligase_RBR"/>
</dbReference>
<dbReference type="GO" id="GO:0008270">
    <property type="term" value="F:zinc ion binding"/>
    <property type="evidence" value="ECO:0007669"/>
    <property type="project" value="UniProtKB-KW"/>
</dbReference>
<evidence type="ECO:0000313" key="17">
    <source>
        <dbReference type="Proteomes" id="UP000472267"/>
    </source>
</evidence>
<dbReference type="Gene3D" id="2.20.25.20">
    <property type="match status" value="1"/>
</dbReference>
<evidence type="ECO:0000259" key="13">
    <source>
        <dbReference type="PROSITE" id="PS50089"/>
    </source>
</evidence>
<evidence type="ECO:0000256" key="5">
    <source>
        <dbReference type="ARBA" id="ARBA00022723"/>
    </source>
</evidence>
<keyword evidence="7 11" id="KW-0863">Zinc-finger</keyword>
<dbReference type="InterPro" id="IPR002867">
    <property type="entry name" value="IBR_dom"/>
</dbReference>
<protein>
    <recommendedName>
        <fullName evidence="3">RBR-type E3 ubiquitin transferase</fullName>
        <ecNumber evidence="3">2.3.2.31</ecNumber>
    </recommendedName>
</protein>
<evidence type="ECO:0000256" key="7">
    <source>
        <dbReference type="ARBA" id="ARBA00022771"/>
    </source>
</evidence>
<dbReference type="GO" id="GO:0061630">
    <property type="term" value="F:ubiquitin protein ligase activity"/>
    <property type="evidence" value="ECO:0007669"/>
    <property type="project" value="UniProtKB-EC"/>
</dbReference>
<evidence type="ECO:0000259" key="14">
    <source>
        <dbReference type="PROSITE" id="PS50908"/>
    </source>
</evidence>
<keyword evidence="9" id="KW-0862">Zinc</keyword>
<reference evidence="16" key="3">
    <citation type="submission" date="2025-09" db="UniProtKB">
        <authorList>
            <consortium name="Ensembl"/>
        </authorList>
    </citation>
    <scope>IDENTIFICATION</scope>
</reference>
<reference evidence="16" key="1">
    <citation type="submission" date="2019-06" db="EMBL/GenBank/DDBJ databases">
        <authorList>
            <consortium name="Wellcome Sanger Institute Data Sharing"/>
        </authorList>
    </citation>
    <scope>NUCLEOTIDE SEQUENCE [LARGE SCALE GENOMIC DNA]</scope>
</reference>
<dbReference type="SUPFAM" id="SSF57850">
    <property type="entry name" value="RING/U-box"/>
    <property type="match status" value="3"/>
</dbReference>
<dbReference type="FunFam" id="3.30.40.10:FF:000137">
    <property type="entry name" value="RanBP-type and C3HC4-type zinc finger-containing protein 1"/>
    <property type="match status" value="1"/>
</dbReference>
<dbReference type="SMART" id="SM00184">
    <property type="entry name" value="RING"/>
    <property type="match status" value="2"/>
</dbReference>
<feature type="compositionally biased region" description="Polar residues" evidence="12">
    <location>
        <begin position="158"/>
        <end position="167"/>
    </location>
</feature>
<gene>
    <name evidence="16" type="primary">LOC115381526</name>
</gene>
<dbReference type="InterPro" id="IPR044066">
    <property type="entry name" value="TRIAD_supradom"/>
</dbReference>
<dbReference type="GO" id="GO:0016567">
    <property type="term" value="P:protein ubiquitination"/>
    <property type="evidence" value="ECO:0007669"/>
    <property type="project" value="InterPro"/>
</dbReference>
<dbReference type="RefSeq" id="XP_029938846.1">
    <property type="nucleotide sequence ID" value="XM_030082986.1"/>
</dbReference>
<dbReference type="InterPro" id="IPR047548">
    <property type="entry name" value="Rcat_RBR_RNF14"/>
</dbReference>
<feature type="region of interest" description="Disordered" evidence="12">
    <location>
        <begin position="158"/>
        <end position="199"/>
    </location>
</feature>
<dbReference type="InParanoid" id="A0A672I7C2"/>
<dbReference type="InterPro" id="IPR016135">
    <property type="entry name" value="UBQ-conjugating_enzyme/RWD"/>
</dbReference>
<evidence type="ECO:0000256" key="11">
    <source>
        <dbReference type="PROSITE-ProRule" id="PRU00175"/>
    </source>
</evidence>
<dbReference type="PROSITE" id="PS50908">
    <property type="entry name" value="RWD"/>
    <property type="match status" value="1"/>
</dbReference>
<sequence length="507" mass="55884">MSTDLEEQEDELVALQSIFSNEEFVRDESKFAGTVRVSAELPADFTVFLKAGKSQRQYKISFLPPLLLSFELPEDYPSSSPPSFTLTCSWLTHTQLDALSAQLVEVYQANCGNVILFSWVQFLREEALKFLGICNELEVASDSSFTLQDIRSAAAPQVKNNSLTSGSKPADGKRGNAKNRGKRGGSAPASVPSSNSVDQLSPAVEGAASLLDEAEDSSQDEEDPSQALPSQILSYDALQKQKVFDGTVFDCGVCYLSYLGSECVQLSECGHIFCQTCLGEFCKFQITEGNVRNVSCPQADCTATPTPAQVLTLVGEELFSRYDRLMLQTTLDCMSDVAYCPRPSCAAAVIQEKSSTLAMCSVCGFAFCVKCKKTYHGTDECEDKKIKEKEEYQKIVGSCLPLPESQEGRSALWDDYNTGSKARKRLLENRYGRKTLMVFLESGLSDGWIEKNSKPCPHCSRKIEKNGGCNRMYCTQCHHCFCWACLTVFSAKNTSTHFQDGSCILFP</sequence>
<keyword evidence="8" id="KW-0833">Ubl conjugation pathway</keyword>
<evidence type="ECO:0000256" key="8">
    <source>
        <dbReference type="ARBA" id="ARBA00022786"/>
    </source>
</evidence>
<evidence type="ECO:0000313" key="16">
    <source>
        <dbReference type="Ensembl" id="ENSSFAP00005036905.1"/>
    </source>
</evidence>
<evidence type="ECO:0000256" key="9">
    <source>
        <dbReference type="ARBA" id="ARBA00022833"/>
    </source>
</evidence>
<dbReference type="InterPro" id="IPR017907">
    <property type="entry name" value="Znf_RING_CS"/>
</dbReference>
<dbReference type="AlphaFoldDB" id="A0A672I7C2"/>
<dbReference type="GeneID" id="115381526"/>
<dbReference type="SMART" id="SM00647">
    <property type="entry name" value="IBR"/>
    <property type="match status" value="2"/>
</dbReference>
<dbReference type="InterPro" id="IPR013083">
    <property type="entry name" value="Znf_RING/FYVE/PHD"/>
</dbReference>
<dbReference type="OrthoDB" id="1431934at2759"/>
<feature type="domain" description="RWD" evidence="14">
    <location>
        <begin position="10"/>
        <end position="130"/>
    </location>
</feature>
<dbReference type="OMA" id="HFRIQVE"/>
<evidence type="ECO:0000256" key="1">
    <source>
        <dbReference type="ARBA" id="ARBA00001798"/>
    </source>
</evidence>
<proteinExistence type="inferred from homology"/>